<evidence type="ECO:0000313" key="3">
    <source>
        <dbReference type="Proteomes" id="UP001606210"/>
    </source>
</evidence>
<keyword evidence="1" id="KW-0472">Membrane</keyword>
<accession>A0ABW7F9B6</accession>
<dbReference type="Proteomes" id="UP001606210">
    <property type="component" value="Unassembled WGS sequence"/>
</dbReference>
<sequence length="45" mass="5198">MMERVMAQHEDAKSISKRRLALDALRWLGPPLALLALVLWLVTRK</sequence>
<keyword evidence="3" id="KW-1185">Reference proteome</keyword>
<protein>
    <submittedName>
        <fullName evidence="2">Uncharacterized protein</fullName>
    </submittedName>
</protein>
<comment type="caution">
    <text evidence="2">The sequence shown here is derived from an EMBL/GenBank/DDBJ whole genome shotgun (WGS) entry which is preliminary data.</text>
</comment>
<evidence type="ECO:0000256" key="1">
    <source>
        <dbReference type="SAM" id="Phobius"/>
    </source>
</evidence>
<dbReference type="RefSeq" id="WP_394481919.1">
    <property type="nucleotide sequence ID" value="NZ_JBIGHV010000007.1"/>
</dbReference>
<proteinExistence type="predicted"/>
<keyword evidence="1" id="KW-1133">Transmembrane helix</keyword>
<reference evidence="2 3" key="1">
    <citation type="submission" date="2024-08" db="EMBL/GenBank/DDBJ databases">
        <authorList>
            <person name="Lu H."/>
        </authorList>
    </citation>
    <scope>NUCLEOTIDE SEQUENCE [LARGE SCALE GENOMIC DNA]</scope>
    <source>
        <strain evidence="2 3">LYH14W</strain>
    </source>
</reference>
<evidence type="ECO:0000313" key="2">
    <source>
        <dbReference type="EMBL" id="MFG6432235.1"/>
    </source>
</evidence>
<organism evidence="2 3">
    <name type="scientific">Pelomonas parva</name>
    <dbReference type="NCBI Taxonomy" id="3299032"/>
    <lineage>
        <taxon>Bacteria</taxon>
        <taxon>Pseudomonadati</taxon>
        <taxon>Pseudomonadota</taxon>
        <taxon>Betaproteobacteria</taxon>
        <taxon>Burkholderiales</taxon>
        <taxon>Sphaerotilaceae</taxon>
        <taxon>Roseateles</taxon>
    </lineage>
</organism>
<dbReference type="EMBL" id="JBIGHV010000007">
    <property type="protein sequence ID" value="MFG6432235.1"/>
    <property type="molecule type" value="Genomic_DNA"/>
</dbReference>
<gene>
    <name evidence="2" type="ORF">ACG00Y_20100</name>
</gene>
<feature type="transmembrane region" description="Helical" evidence="1">
    <location>
        <begin position="20"/>
        <end position="42"/>
    </location>
</feature>
<keyword evidence="1" id="KW-0812">Transmembrane</keyword>
<name>A0ABW7F9B6_9BURK</name>